<evidence type="ECO:0000313" key="1">
    <source>
        <dbReference type="EMBL" id="KAJ8668474.1"/>
    </source>
</evidence>
<organism evidence="1 2">
    <name type="scientific">Eretmocerus hayati</name>
    <dbReference type="NCBI Taxonomy" id="131215"/>
    <lineage>
        <taxon>Eukaryota</taxon>
        <taxon>Metazoa</taxon>
        <taxon>Ecdysozoa</taxon>
        <taxon>Arthropoda</taxon>
        <taxon>Hexapoda</taxon>
        <taxon>Insecta</taxon>
        <taxon>Pterygota</taxon>
        <taxon>Neoptera</taxon>
        <taxon>Endopterygota</taxon>
        <taxon>Hymenoptera</taxon>
        <taxon>Apocrita</taxon>
        <taxon>Proctotrupomorpha</taxon>
        <taxon>Chalcidoidea</taxon>
        <taxon>Aphelinidae</taxon>
        <taxon>Aphelininae</taxon>
        <taxon>Eretmocerus</taxon>
    </lineage>
</organism>
<sequence length="485" mass="53481">MTHLVGVAGVILIFTSHVSAESGFQECLSPSKDAGLCMPQENCSNATSSIRTTPLPKQSRSQSPQREHQSSQRSRSNSSECVSPKICCPYHNINYDILEEPKIRIIEGPIQNLDENKCEGQPESDYSEEDSCLHDHSIEDLTEDGGTSTDEPSEENDGVSLRFGSFALAGRNSKYSSTSPPATEITLKKSKISSRNSDSDILADILPTFCKNGPGPVKSIWGGNKTYRHQSPWMAALLYKTPRGIVSICSGSLISRKHILTAAHCIKNKRLDVSDIYLKAVRLGIWDPRFDPPCSGPTDANSKNSSQACDPKYIDVPIARIAAHEFYNKNSPNHHNDIALLQLRREVDYTPRVWPLCLPNNEKISHTLTVAGWGKTERANNSAILLKVTLPLYDWNQCKEKYRAAGKSLHSGQFCAGGEAGKDACEGDSGGALTQLDQFSTHQNQIVGIVSFGFLCGVGWPGVFTNVYEYLPWIREQLIRLTLRP</sequence>
<evidence type="ECO:0000313" key="2">
    <source>
        <dbReference type="Proteomes" id="UP001239111"/>
    </source>
</evidence>
<comment type="caution">
    <text evidence="1">The sequence shown here is derived from an EMBL/GenBank/DDBJ whole genome shotgun (WGS) entry which is preliminary data.</text>
</comment>
<keyword evidence="2" id="KW-1185">Reference proteome</keyword>
<accession>A0ACC2NBP8</accession>
<protein>
    <submittedName>
        <fullName evidence="1">Uncharacterized protein</fullName>
    </submittedName>
</protein>
<name>A0ACC2NBP8_9HYME</name>
<gene>
    <name evidence="1" type="ORF">QAD02_010137</name>
</gene>
<reference evidence="1" key="1">
    <citation type="submission" date="2023-04" db="EMBL/GenBank/DDBJ databases">
        <title>A chromosome-level genome assembly of the parasitoid wasp Eretmocerus hayati.</title>
        <authorList>
            <person name="Zhong Y."/>
            <person name="Liu S."/>
            <person name="Liu Y."/>
        </authorList>
    </citation>
    <scope>NUCLEOTIDE SEQUENCE</scope>
    <source>
        <strain evidence="1">ZJU_SS_LIU_2023</strain>
    </source>
</reference>
<dbReference type="Proteomes" id="UP001239111">
    <property type="component" value="Chromosome 4"/>
</dbReference>
<proteinExistence type="predicted"/>
<dbReference type="EMBL" id="CM056744">
    <property type="protein sequence ID" value="KAJ8668474.1"/>
    <property type="molecule type" value="Genomic_DNA"/>
</dbReference>